<name>A0A9D6V0W7_9BACT</name>
<feature type="compositionally biased region" description="Polar residues" evidence="1">
    <location>
        <begin position="70"/>
        <end position="81"/>
    </location>
</feature>
<dbReference type="SUPFAM" id="SSF52821">
    <property type="entry name" value="Rhodanese/Cell cycle control phosphatase"/>
    <property type="match status" value="1"/>
</dbReference>
<feature type="region of interest" description="Disordered" evidence="1">
    <location>
        <begin position="41"/>
        <end position="81"/>
    </location>
</feature>
<evidence type="ECO:0000313" key="2">
    <source>
        <dbReference type="EMBL" id="MBI5250025.1"/>
    </source>
</evidence>
<evidence type="ECO:0000256" key="1">
    <source>
        <dbReference type="SAM" id="MobiDB-lite"/>
    </source>
</evidence>
<evidence type="ECO:0000313" key="3">
    <source>
        <dbReference type="Proteomes" id="UP000807825"/>
    </source>
</evidence>
<reference evidence="2" key="1">
    <citation type="submission" date="2020-07" db="EMBL/GenBank/DDBJ databases">
        <title>Huge and variable diversity of episymbiotic CPR bacteria and DPANN archaea in groundwater ecosystems.</title>
        <authorList>
            <person name="He C.Y."/>
            <person name="Keren R."/>
            <person name="Whittaker M."/>
            <person name="Farag I.F."/>
            <person name="Doudna J."/>
            <person name="Cate J.H.D."/>
            <person name="Banfield J.F."/>
        </authorList>
    </citation>
    <scope>NUCLEOTIDE SEQUENCE</scope>
    <source>
        <strain evidence="2">NC_groundwater_1664_Pr3_B-0.1um_52_9</strain>
    </source>
</reference>
<dbReference type="EMBL" id="JACRDE010000297">
    <property type="protein sequence ID" value="MBI5250025.1"/>
    <property type="molecule type" value="Genomic_DNA"/>
</dbReference>
<feature type="compositionally biased region" description="Basic and acidic residues" evidence="1">
    <location>
        <begin position="41"/>
        <end position="54"/>
    </location>
</feature>
<dbReference type="AlphaFoldDB" id="A0A9D6V0W7"/>
<dbReference type="InterPro" id="IPR036873">
    <property type="entry name" value="Rhodanese-like_dom_sf"/>
</dbReference>
<proteinExistence type="predicted"/>
<organism evidence="2 3">
    <name type="scientific">Desulfomonile tiedjei</name>
    <dbReference type="NCBI Taxonomy" id="2358"/>
    <lineage>
        <taxon>Bacteria</taxon>
        <taxon>Pseudomonadati</taxon>
        <taxon>Thermodesulfobacteriota</taxon>
        <taxon>Desulfomonilia</taxon>
        <taxon>Desulfomonilales</taxon>
        <taxon>Desulfomonilaceae</taxon>
        <taxon>Desulfomonile</taxon>
    </lineage>
</organism>
<accession>A0A9D6V0W7</accession>
<comment type="caution">
    <text evidence="2">The sequence shown here is derived from an EMBL/GenBank/DDBJ whole genome shotgun (WGS) entry which is preliminary data.</text>
</comment>
<sequence>MSVILGFSALVAALEADGISRLAKEELRAMLESPELVVIDVRDSSDRESGDSKTRCAVGKHPSKVELSAKNHSPQKNLVNY</sequence>
<gene>
    <name evidence="2" type="ORF">HY912_11070</name>
</gene>
<evidence type="ECO:0008006" key="4">
    <source>
        <dbReference type="Google" id="ProtNLM"/>
    </source>
</evidence>
<dbReference type="Proteomes" id="UP000807825">
    <property type="component" value="Unassembled WGS sequence"/>
</dbReference>
<protein>
    <recommendedName>
        <fullName evidence="4">Rhodanese domain-containing protein</fullName>
    </recommendedName>
</protein>